<dbReference type="PaxDb" id="55529-EKX42633"/>
<reference evidence="4" key="2">
    <citation type="submission" date="2012-11" db="EMBL/GenBank/DDBJ databases">
        <authorList>
            <person name="Kuo A."/>
            <person name="Curtis B.A."/>
            <person name="Tanifuji G."/>
            <person name="Burki F."/>
            <person name="Gruber A."/>
            <person name="Irimia M."/>
            <person name="Maruyama S."/>
            <person name="Arias M.C."/>
            <person name="Ball S.G."/>
            <person name="Gile G.H."/>
            <person name="Hirakawa Y."/>
            <person name="Hopkins J.F."/>
            <person name="Rensing S.A."/>
            <person name="Schmutz J."/>
            <person name="Symeonidi A."/>
            <person name="Elias M."/>
            <person name="Eveleigh R.J."/>
            <person name="Herman E.K."/>
            <person name="Klute M.J."/>
            <person name="Nakayama T."/>
            <person name="Obornik M."/>
            <person name="Reyes-Prieto A."/>
            <person name="Armbrust E.V."/>
            <person name="Aves S.J."/>
            <person name="Beiko R.G."/>
            <person name="Coutinho P."/>
            <person name="Dacks J.B."/>
            <person name="Durnford D.G."/>
            <person name="Fast N.M."/>
            <person name="Green B.R."/>
            <person name="Grisdale C."/>
            <person name="Hempe F."/>
            <person name="Henrissat B."/>
            <person name="Hoppner M.P."/>
            <person name="Ishida K.-I."/>
            <person name="Kim E."/>
            <person name="Koreny L."/>
            <person name="Kroth P.G."/>
            <person name="Liu Y."/>
            <person name="Malik S.-B."/>
            <person name="Maier U.G."/>
            <person name="McRose D."/>
            <person name="Mock T."/>
            <person name="Neilson J.A."/>
            <person name="Onodera N.T."/>
            <person name="Poole A.M."/>
            <person name="Pritham E.J."/>
            <person name="Richards T.A."/>
            <person name="Rocap G."/>
            <person name="Roy S.W."/>
            <person name="Sarai C."/>
            <person name="Schaack S."/>
            <person name="Shirato S."/>
            <person name="Slamovits C.H."/>
            <person name="Spencer D.F."/>
            <person name="Suzuki S."/>
            <person name="Worden A.Z."/>
            <person name="Zauner S."/>
            <person name="Barry K."/>
            <person name="Bell C."/>
            <person name="Bharti A.K."/>
            <person name="Crow J.A."/>
            <person name="Grimwood J."/>
            <person name="Kramer R."/>
            <person name="Lindquist E."/>
            <person name="Lucas S."/>
            <person name="Salamov A."/>
            <person name="McFadden G.I."/>
            <person name="Lane C.E."/>
            <person name="Keeling P.J."/>
            <person name="Gray M.W."/>
            <person name="Grigoriev I.V."/>
            <person name="Archibald J.M."/>
        </authorList>
    </citation>
    <scope>NUCLEOTIDE SEQUENCE</scope>
    <source>
        <strain evidence="4">CCMP2712</strain>
    </source>
</reference>
<dbReference type="Proteomes" id="UP000011087">
    <property type="component" value="Unassembled WGS sequence"/>
</dbReference>
<evidence type="ECO:0000256" key="1">
    <source>
        <dbReference type="SAM" id="MobiDB-lite"/>
    </source>
</evidence>
<proteinExistence type="predicted"/>
<keyword evidence="4" id="KW-1185">Reference proteome</keyword>
<dbReference type="EMBL" id="JH993015">
    <property type="protein sequence ID" value="EKX42633.1"/>
    <property type="molecule type" value="Genomic_DNA"/>
</dbReference>
<accession>L1J280</accession>
<evidence type="ECO:0000313" key="2">
    <source>
        <dbReference type="EMBL" id="EKX42633.1"/>
    </source>
</evidence>
<evidence type="ECO:0000313" key="3">
    <source>
        <dbReference type="EnsemblProtists" id="EKX42633"/>
    </source>
</evidence>
<sequence length="58" mass="6457">MLLLPPLVSGEIQCRGGGGGKRRRRLYAELRKDFTSRRGRGSFERPTRAPTARSAASR</sequence>
<reference evidence="2 4" key="1">
    <citation type="journal article" date="2012" name="Nature">
        <title>Algal genomes reveal evolutionary mosaicism and the fate of nucleomorphs.</title>
        <authorList>
            <consortium name="DOE Joint Genome Institute"/>
            <person name="Curtis B.A."/>
            <person name="Tanifuji G."/>
            <person name="Burki F."/>
            <person name="Gruber A."/>
            <person name="Irimia M."/>
            <person name="Maruyama S."/>
            <person name="Arias M.C."/>
            <person name="Ball S.G."/>
            <person name="Gile G.H."/>
            <person name="Hirakawa Y."/>
            <person name="Hopkins J.F."/>
            <person name="Kuo A."/>
            <person name="Rensing S.A."/>
            <person name="Schmutz J."/>
            <person name="Symeonidi A."/>
            <person name="Elias M."/>
            <person name="Eveleigh R.J."/>
            <person name="Herman E.K."/>
            <person name="Klute M.J."/>
            <person name="Nakayama T."/>
            <person name="Obornik M."/>
            <person name="Reyes-Prieto A."/>
            <person name="Armbrust E.V."/>
            <person name="Aves S.J."/>
            <person name="Beiko R.G."/>
            <person name="Coutinho P."/>
            <person name="Dacks J.B."/>
            <person name="Durnford D.G."/>
            <person name="Fast N.M."/>
            <person name="Green B.R."/>
            <person name="Grisdale C.J."/>
            <person name="Hempel F."/>
            <person name="Henrissat B."/>
            <person name="Hoppner M.P."/>
            <person name="Ishida K."/>
            <person name="Kim E."/>
            <person name="Koreny L."/>
            <person name="Kroth P.G."/>
            <person name="Liu Y."/>
            <person name="Malik S.B."/>
            <person name="Maier U.G."/>
            <person name="McRose D."/>
            <person name="Mock T."/>
            <person name="Neilson J.A."/>
            <person name="Onodera N.T."/>
            <person name="Poole A.M."/>
            <person name="Pritham E.J."/>
            <person name="Richards T.A."/>
            <person name="Rocap G."/>
            <person name="Roy S.W."/>
            <person name="Sarai C."/>
            <person name="Schaack S."/>
            <person name="Shirato S."/>
            <person name="Slamovits C.H."/>
            <person name="Spencer D.F."/>
            <person name="Suzuki S."/>
            <person name="Worden A.Z."/>
            <person name="Zauner S."/>
            <person name="Barry K."/>
            <person name="Bell C."/>
            <person name="Bharti A.K."/>
            <person name="Crow J.A."/>
            <person name="Grimwood J."/>
            <person name="Kramer R."/>
            <person name="Lindquist E."/>
            <person name="Lucas S."/>
            <person name="Salamov A."/>
            <person name="McFadden G.I."/>
            <person name="Lane C.E."/>
            <person name="Keeling P.J."/>
            <person name="Gray M.W."/>
            <person name="Grigoriev I.V."/>
            <person name="Archibald J.M."/>
        </authorList>
    </citation>
    <scope>NUCLEOTIDE SEQUENCE</scope>
    <source>
        <strain evidence="2 4">CCMP2712</strain>
    </source>
</reference>
<feature type="compositionally biased region" description="Basic and acidic residues" evidence="1">
    <location>
        <begin position="33"/>
        <end position="47"/>
    </location>
</feature>
<gene>
    <name evidence="2" type="ORF">GUITHDRAFT_153496</name>
</gene>
<dbReference type="RefSeq" id="XP_005829613.1">
    <property type="nucleotide sequence ID" value="XM_005829556.1"/>
</dbReference>
<dbReference type="AlphaFoldDB" id="L1J280"/>
<organism evidence="2">
    <name type="scientific">Guillardia theta (strain CCMP2712)</name>
    <name type="common">Cryptophyte</name>
    <dbReference type="NCBI Taxonomy" id="905079"/>
    <lineage>
        <taxon>Eukaryota</taxon>
        <taxon>Cryptophyceae</taxon>
        <taxon>Pyrenomonadales</taxon>
        <taxon>Geminigeraceae</taxon>
        <taxon>Guillardia</taxon>
    </lineage>
</organism>
<evidence type="ECO:0000313" key="4">
    <source>
        <dbReference type="Proteomes" id="UP000011087"/>
    </source>
</evidence>
<dbReference type="EnsemblProtists" id="EKX42633">
    <property type="protein sequence ID" value="EKX42633"/>
    <property type="gene ID" value="GUITHDRAFT_153496"/>
</dbReference>
<feature type="compositionally biased region" description="Low complexity" evidence="1">
    <location>
        <begin position="48"/>
        <end position="58"/>
    </location>
</feature>
<protein>
    <submittedName>
        <fullName evidence="2 3">Uncharacterized protein</fullName>
    </submittedName>
</protein>
<feature type="region of interest" description="Disordered" evidence="1">
    <location>
        <begin position="33"/>
        <end position="58"/>
    </location>
</feature>
<feature type="non-terminal residue" evidence="2">
    <location>
        <position position="58"/>
    </location>
</feature>
<dbReference type="GeneID" id="17299275"/>
<dbReference type="KEGG" id="gtt:GUITHDRAFT_153496"/>
<dbReference type="HOGENOM" id="CLU_2985413_0_0_1"/>
<name>L1J280_GUITC</name>
<reference evidence="3" key="3">
    <citation type="submission" date="2016-03" db="UniProtKB">
        <authorList>
            <consortium name="EnsemblProtists"/>
        </authorList>
    </citation>
    <scope>IDENTIFICATION</scope>
</reference>